<dbReference type="NCBIfam" id="NF041060">
    <property type="entry name" value="DpdB"/>
    <property type="match status" value="1"/>
</dbReference>
<organism evidence="1 2">
    <name type="scientific">Candidatus Venteria ishoeyi</name>
    <dbReference type="NCBI Taxonomy" id="1899563"/>
    <lineage>
        <taxon>Bacteria</taxon>
        <taxon>Pseudomonadati</taxon>
        <taxon>Pseudomonadota</taxon>
        <taxon>Gammaproteobacteria</taxon>
        <taxon>Thiotrichales</taxon>
        <taxon>Thiotrichaceae</taxon>
        <taxon>Venteria</taxon>
    </lineage>
</organism>
<dbReference type="RefSeq" id="WP_103920213.1">
    <property type="nucleotide sequence ID" value="NZ_FMSV02000492.1"/>
</dbReference>
<evidence type="ECO:0000313" key="1">
    <source>
        <dbReference type="EMBL" id="SEH06429.1"/>
    </source>
</evidence>
<name>A0A1H6FAU2_9GAMM</name>
<evidence type="ECO:0008006" key="3">
    <source>
        <dbReference type="Google" id="ProtNLM"/>
    </source>
</evidence>
<dbReference type="AlphaFoldDB" id="A0A1H6FAU2"/>
<evidence type="ECO:0000313" key="2">
    <source>
        <dbReference type="Proteomes" id="UP000236724"/>
    </source>
</evidence>
<keyword evidence="2" id="KW-1185">Reference proteome</keyword>
<dbReference type="CDD" id="cd16413">
    <property type="entry name" value="DGQHR_domain"/>
    <property type="match status" value="1"/>
</dbReference>
<dbReference type="OrthoDB" id="6774424at2"/>
<dbReference type="EMBL" id="FMSV02000492">
    <property type="protein sequence ID" value="SEH06429.1"/>
    <property type="molecule type" value="Genomic_DNA"/>
</dbReference>
<reference evidence="1 2" key="1">
    <citation type="submission" date="2016-10" db="EMBL/GenBank/DDBJ databases">
        <authorList>
            <person name="de Groot N.N."/>
        </authorList>
    </citation>
    <scope>NUCLEOTIDE SEQUENCE [LARGE SCALE GENOMIC DNA]</scope>
    <source>
        <strain evidence="1">MBHS1</strain>
    </source>
</reference>
<proteinExistence type="predicted"/>
<sequence length="355" mass="39698">MSNILHYTALIPQQSQQHTVFCFCAKATDILRFAGIDRIGRQEDNSLTGFQRPQIARHIKEIRDYLAKSEAILPNSVVVAFTGGVTLENQSDGMARVSIDLSQGQNALVVDGQQRLSALAELPDKDFEVFVSALLCENEAELRKQFILINNTKPLPKALIYELLPTVDGLPQRLDSRRTAAELVELLNYTEGSPLESLLKQQTNPAGVIQDTIMQRMIMTSLSDGALREMMQAARTEQRNGLEQCFKLLSAFFEAVAKTFPEAWKEQKPKTSRLVHGAGIVGMGYVMDYLFTTQNTQTVAEFQTSLQALKGKTAWTAGVWDFGPDNQRPWNSLQNVPKDYLVLSQYLVQVVKRGN</sequence>
<accession>A0A1H6FAU2</accession>
<gene>
    <name evidence="1" type="ORF">MBHS_02291</name>
</gene>
<dbReference type="InterPro" id="IPR017642">
    <property type="entry name" value="DNA_S_mod_DndB"/>
</dbReference>
<dbReference type="Pfam" id="PF14072">
    <property type="entry name" value="DndB"/>
    <property type="match status" value="1"/>
</dbReference>
<dbReference type="NCBIfam" id="TIGR03187">
    <property type="entry name" value="DGQHR"/>
    <property type="match status" value="1"/>
</dbReference>
<dbReference type="Proteomes" id="UP000236724">
    <property type="component" value="Unassembled WGS sequence"/>
</dbReference>
<protein>
    <recommendedName>
        <fullName evidence="3">DGQHR domain protein</fullName>
    </recommendedName>
</protein>
<dbReference type="InterPro" id="IPR017601">
    <property type="entry name" value="DGQHR-contain_dom"/>
</dbReference>